<sequence length="184" mass="21638">MEKDPEVNENQTQRRSRMKDHISLILSESNTKTNSNIDLNYISPLYNIPHKSLSLHPQQHSPSPSLEETLAILRKISPEDPRGYKERESERKEPKLQQYAGLMDVVERLHEIMKPIIEEEKKKPKVMLSGQYKEYLIKNDPAFFYPPKNYRPTPIPRPKDLNFSDEQQNQFDGYIREGVVPYCL</sequence>
<evidence type="ECO:0000313" key="2">
    <source>
        <dbReference type="EMBL" id="KAA6376530.1"/>
    </source>
</evidence>
<comment type="caution">
    <text evidence="2">The sequence shown here is derived from an EMBL/GenBank/DDBJ whole genome shotgun (WGS) entry which is preliminary data.</text>
</comment>
<evidence type="ECO:0000256" key="1">
    <source>
        <dbReference type="SAM" id="MobiDB-lite"/>
    </source>
</evidence>
<dbReference type="EMBL" id="SNRW01010457">
    <property type="protein sequence ID" value="KAA6376530.1"/>
    <property type="molecule type" value="Genomic_DNA"/>
</dbReference>
<reference evidence="2 3" key="1">
    <citation type="submission" date="2019-03" db="EMBL/GenBank/DDBJ databases">
        <title>Single cell metagenomics reveals metabolic interactions within the superorganism composed of flagellate Streblomastix strix and complex community of Bacteroidetes bacteria on its surface.</title>
        <authorList>
            <person name="Treitli S.C."/>
            <person name="Kolisko M."/>
            <person name="Husnik F."/>
            <person name="Keeling P."/>
            <person name="Hampl V."/>
        </authorList>
    </citation>
    <scope>NUCLEOTIDE SEQUENCE [LARGE SCALE GENOMIC DNA]</scope>
    <source>
        <strain evidence="2">ST1C</strain>
    </source>
</reference>
<name>A0A5J4V2A4_9EUKA</name>
<accession>A0A5J4V2A4</accession>
<evidence type="ECO:0000313" key="3">
    <source>
        <dbReference type="Proteomes" id="UP000324800"/>
    </source>
</evidence>
<proteinExistence type="predicted"/>
<dbReference type="AlphaFoldDB" id="A0A5J4V2A4"/>
<organism evidence="2 3">
    <name type="scientific">Streblomastix strix</name>
    <dbReference type="NCBI Taxonomy" id="222440"/>
    <lineage>
        <taxon>Eukaryota</taxon>
        <taxon>Metamonada</taxon>
        <taxon>Preaxostyla</taxon>
        <taxon>Oxymonadida</taxon>
        <taxon>Streblomastigidae</taxon>
        <taxon>Streblomastix</taxon>
    </lineage>
</organism>
<gene>
    <name evidence="2" type="ORF">EZS28_027945</name>
</gene>
<protein>
    <submittedName>
        <fullName evidence="2">Uncharacterized protein</fullName>
    </submittedName>
</protein>
<dbReference type="Proteomes" id="UP000324800">
    <property type="component" value="Unassembled WGS sequence"/>
</dbReference>
<feature type="region of interest" description="Disordered" evidence="1">
    <location>
        <begin position="1"/>
        <end position="21"/>
    </location>
</feature>